<proteinExistence type="predicted"/>
<reference evidence="3 4" key="1">
    <citation type="journal article" date="2015" name="Int. J. Syst. Evol. Microbiol.">
        <title>Sporolactobacillus shoreae sp. nov. and Sporolactobacillus spathodeae sp. nov., two spore-forming lactic acid bacteria isolated from tree barks in Thailand.</title>
        <authorList>
            <person name="Thamacharoensuk T."/>
            <person name="Kitahara M."/>
            <person name="Ohkuma M."/>
            <person name="Thongchul N."/>
            <person name="Tanasupawat S."/>
        </authorList>
    </citation>
    <scope>NUCLEOTIDE SEQUENCE [LARGE SCALE GENOMIC DNA]</scope>
    <source>
        <strain evidence="3 4">BK92</strain>
    </source>
</reference>
<evidence type="ECO:0000256" key="1">
    <source>
        <dbReference type="ARBA" id="ARBA00022723"/>
    </source>
</evidence>
<evidence type="ECO:0000313" key="4">
    <source>
        <dbReference type="Proteomes" id="UP000298347"/>
    </source>
</evidence>
<dbReference type="PANTHER" id="PTHR33542:SF3">
    <property type="entry name" value="SIROHYDROCHLORIN FERROCHELATASE, CHLOROPLASTIC"/>
    <property type="match status" value="1"/>
</dbReference>
<dbReference type="SUPFAM" id="SSF53800">
    <property type="entry name" value="Chelatase"/>
    <property type="match status" value="1"/>
</dbReference>
<dbReference type="Gene3D" id="3.40.50.1400">
    <property type="match status" value="2"/>
</dbReference>
<protein>
    <submittedName>
        <fullName evidence="3">Sirohydrochlorin chelatase</fullName>
    </submittedName>
</protein>
<dbReference type="GO" id="GO:0016829">
    <property type="term" value="F:lyase activity"/>
    <property type="evidence" value="ECO:0007669"/>
    <property type="project" value="UniProtKB-KW"/>
</dbReference>
<keyword evidence="1" id="KW-0479">Metal-binding</keyword>
<organism evidence="3 4">
    <name type="scientific">Sporolactobacillus shoreae</name>
    <dbReference type="NCBI Taxonomy" id="1465501"/>
    <lineage>
        <taxon>Bacteria</taxon>
        <taxon>Bacillati</taxon>
        <taxon>Bacillota</taxon>
        <taxon>Bacilli</taxon>
        <taxon>Bacillales</taxon>
        <taxon>Sporolactobacillaceae</taxon>
        <taxon>Sporolactobacillus</taxon>
    </lineage>
</organism>
<comment type="caution">
    <text evidence="3">The sequence shown here is derived from an EMBL/GenBank/DDBJ whole genome shotgun (WGS) entry which is preliminary data.</text>
</comment>
<evidence type="ECO:0000313" key="3">
    <source>
        <dbReference type="EMBL" id="TGA99931.1"/>
    </source>
</evidence>
<dbReference type="RefSeq" id="WP_135347326.1">
    <property type="nucleotide sequence ID" value="NZ_SRJD01000002.1"/>
</dbReference>
<dbReference type="OrthoDB" id="9797895at2"/>
<dbReference type="Proteomes" id="UP000298347">
    <property type="component" value="Unassembled WGS sequence"/>
</dbReference>
<gene>
    <name evidence="3" type="ORF">E4665_03005</name>
</gene>
<dbReference type="InterPro" id="IPR002762">
    <property type="entry name" value="CbiX-like"/>
</dbReference>
<dbReference type="PANTHER" id="PTHR33542">
    <property type="entry name" value="SIROHYDROCHLORIN FERROCHELATASE, CHLOROPLASTIC"/>
    <property type="match status" value="1"/>
</dbReference>
<dbReference type="GO" id="GO:0046872">
    <property type="term" value="F:metal ion binding"/>
    <property type="evidence" value="ECO:0007669"/>
    <property type="project" value="UniProtKB-KW"/>
</dbReference>
<name>A0A4Z0GTA5_9BACL</name>
<dbReference type="Pfam" id="PF01903">
    <property type="entry name" value="CbiX"/>
    <property type="match status" value="2"/>
</dbReference>
<dbReference type="InterPro" id="IPR050963">
    <property type="entry name" value="Sirohydro_Cobaltochel/CbiX"/>
</dbReference>
<keyword evidence="2" id="KW-0456">Lyase</keyword>
<dbReference type="CDD" id="cd03416">
    <property type="entry name" value="CbiX_SirB_N"/>
    <property type="match status" value="1"/>
</dbReference>
<dbReference type="CDD" id="cd03414">
    <property type="entry name" value="CbiX_SirB_C"/>
    <property type="match status" value="1"/>
</dbReference>
<keyword evidence="4" id="KW-1185">Reference proteome</keyword>
<dbReference type="AlphaFoldDB" id="A0A4Z0GTA5"/>
<sequence>MLAVLYVGHGSRVAEGVHQLNQFLAQCMDQVHVPIQQICYLELVRPDIQEGISRCVRLGADCVIVQPILLLSAGHDKRDIPGEIEKARAFYPNVRFIYGRPFGVDDRIVDILLERLHERRDKRTRNERVLVVGRGSSDPETLRAFSEISAMLMKRGVSRVSVCYMAAAKPLLKEGLELASKQAADKVYIIPYLLFSGVLMKTIKKSIEAGDHQASFVLCRPLGYHPALIRLLRKRIEEATHAGLSAHS</sequence>
<accession>A0A4Z0GTA5</accession>
<evidence type="ECO:0000256" key="2">
    <source>
        <dbReference type="ARBA" id="ARBA00023239"/>
    </source>
</evidence>
<dbReference type="EMBL" id="SRJD01000002">
    <property type="protein sequence ID" value="TGA99931.1"/>
    <property type="molecule type" value="Genomic_DNA"/>
</dbReference>